<evidence type="ECO:0000313" key="2">
    <source>
        <dbReference type="Proteomes" id="UP000736787"/>
    </source>
</evidence>
<reference evidence="1" key="1">
    <citation type="submission" date="2018-10" db="EMBL/GenBank/DDBJ databases">
        <title>Effector identification in a new, highly contiguous assembly of the strawberry crown rot pathogen Phytophthora cactorum.</title>
        <authorList>
            <person name="Armitage A.D."/>
            <person name="Nellist C.F."/>
            <person name="Bates H."/>
            <person name="Vickerstaff R.J."/>
            <person name="Harrison R.J."/>
        </authorList>
    </citation>
    <scope>NUCLEOTIDE SEQUENCE</scope>
    <source>
        <strain evidence="1">4040</strain>
    </source>
</reference>
<accession>A0A8T1EGW4</accession>
<proteinExistence type="predicted"/>
<organism evidence="1 2">
    <name type="scientific">Phytophthora cactorum</name>
    <dbReference type="NCBI Taxonomy" id="29920"/>
    <lineage>
        <taxon>Eukaryota</taxon>
        <taxon>Sar</taxon>
        <taxon>Stramenopiles</taxon>
        <taxon>Oomycota</taxon>
        <taxon>Peronosporomycetes</taxon>
        <taxon>Peronosporales</taxon>
        <taxon>Peronosporaceae</taxon>
        <taxon>Phytophthora</taxon>
    </lineage>
</organism>
<name>A0A8T1EGW4_9STRA</name>
<dbReference type="EMBL" id="RCMK01000031">
    <property type="protein sequence ID" value="KAG2952921.1"/>
    <property type="molecule type" value="Genomic_DNA"/>
</dbReference>
<sequence length="62" mass="6948">MARKPTGCGYRLKTNSGYLHTTNIHPNIMRQRTDEGTSTTFKPTEKSKGAVFDTFRGRGTVK</sequence>
<dbReference type="AlphaFoldDB" id="A0A8T1EGW4"/>
<protein>
    <submittedName>
        <fullName evidence="1">Uncharacterized protein</fullName>
    </submittedName>
</protein>
<gene>
    <name evidence="1" type="ORF">PC117_g2428</name>
</gene>
<evidence type="ECO:0000313" key="1">
    <source>
        <dbReference type="EMBL" id="KAG2952921.1"/>
    </source>
</evidence>
<comment type="caution">
    <text evidence="1">The sequence shown here is derived from an EMBL/GenBank/DDBJ whole genome shotgun (WGS) entry which is preliminary data.</text>
</comment>
<dbReference type="Proteomes" id="UP000736787">
    <property type="component" value="Unassembled WGS sequence"/>
</dbReference>